<dbReference type="VEuPathDB" id="AmoebaDB:NAEGRDRAFT_67569"/>
<dbReference type="STRING" id="5762.D2VFB6"/>
<dbReference type="PANTHER" id="PTHR12181:SF12">
    <property type="entry name" value="PHOSPHATIDATE PHOSPHATASE"/>
    <property type="match status" value="1"/>
</dbReference>
<dbReference type="EMBL" id="GG738868">
    <property type="protein sequence ID" value="EFC44431.1"/>
    <property type="molecule type" value="Genomic_DNA"/>
</dbReference>
<feature type="compositionally biased region" description="Low complexity" evidence="1">
    <location>
        <begin position="294"/>
        <end position="316"/>
    </location>
</feature>
<dbReference type="InParanoid" id="D2VFB6"/>
<feature type="compositionally biased region" description="Polar residues" evidence="1">
    <location>
        <begin position="277"/>
        <end position="288"/>
    </location>
</feature>
<dbReference type="InterPro" id="IPR023214">
    <property type="entry name" value="HAD_sf"/>
</dbReference>
<dbReference type="SMART" id="SM00775">
    <property type="entry name" value="LNS2"/>
    <property type="match status" value="1"/>
</dbReference>
<dbReference type="KEGG" id="ngr:NAEGRDRAFT_67569"/>
<accession>D2VFB6</accession>
<dbReference type="GO" id="GO:0008195">
    <property type="term" value="F:phosphatidate phosphatase activity"/>
    <property type="evidence" value="ECO:0007669"/>
    <property type="project" value="TreeGrafter"/>
</dbReference>
<dbReference type="OrthoDB" id="4567at2759"/>
<evidence type="ECO:0000259" key="2">
    <source>
        <dbReference type="SMART" id="SM00775"/>
    </source>
</evidence>
<protein>
    <submittedName>
        <fullName evidence="3">Predicted protein</fullName>
    </submittedName>
</protein>
<dbReference type="eggNOG" id="KOG2116">
    <property type="taxonomic scope" value="Eukaryota"/>
</dbReference>
<dbReference type="InterPro" id="IPR036412">
    <property type="entry name" value="HAD-like_sf"/>
</dbReference>
<dbReference type="AlphaFoldDB" id="D2VFB6"/>
<feature type="domain" description="LNS2/PITP" evidence="2">
    <location>
        <begin position="456"/>
        <end position="633"/>
    </location>
</feature>
<dbReference type="GeneID" id="8848472"/>
<dbReference type="OMA" id="TARPITM"/>
<dbReference type="InterPro" id="IPR026058">
    <property type="entry name" value="LIPIN"/>
</dbReference>
<dbReference type="PANTHER" id="PTHR12181">
    <property type="entry name" value="LIPIN"/>
    <property type="match status" value="1"/>
</dbReference>
<evidence type="ECO:0000256" key="1">
    <source>
        <dbReference type="SAM" id="MobiDB-lite"/>
    </source>
</evidence>
<reference evidence="3 4" key="1">
    <citation type="journal article" date="2010" name="Cell">
        <title>The genome of Naegleria gruberi illuminates early eukaryotic versatility.</title>
        <authorList>
            <person name="Fritz-Laylin L.K."/>
            <person name="Prochnik S.E."/>
            <person name="Ginger M.L."/>
            <person name="Dacks J.B."/>
            <person name="Carpenter M.L."/>
            <person name="Field M.C."/>
            <person name="Kuo A."/>
            <person name="Paredez A."/>
            <person name="Chapman J."/>
            <person name="Pham J."/>
            <person name="Shu S."/>
            <person name="Neupane R."/>
            <person name="Cipriano M."/>
            <person name="Mancuso J."/>
            <person name="Tu H."/>
            <person name="Salamov A."/>
            <person name="Lindquist E."/>
            <person name="Shapiro H."/>
            <person name="Lucas S."/>
            <person name="Grigoriev I.V."/>
            <person name="Cande W.Z."/>
            <person name="Fulton C."/>
            <person name="Rokhsar D.S."/>
            <person name="Dawson S.C."/>
        </authorList>
    </citation>
    <scope>NUCLEOTIDE SEQUENCE [LARGE SCALE GENOMIC DNA]</scope>
    <source>
        <strain evidence="3 4">NEG-M</strain>
    </source>
</reference>
<dbReference type="InterPro" id="IPR031315">
    <property type="entry name" value="LNS2/PITP"/>
</dbReference>
<gene>
    <name evidence="3" type="ORF">NAEGRDRAFT_67569</name>
</gene>
<dbReference type="InterPro" id="IPR013209">
    <property type="entry name" value="LNS2"/>
</dbReference>
<feature type="region of interest" description="Disordered" evidence="1">
    <location>
        <begin position="277"/>
        <end position="355"/>
    </location>
</feature>
<evidence type="ECO:0000313" key="4">
    <source>
        <dbReference type="Proteomes" id="UP000006671"/>
    </source>
</evidence>
<organism evidence="4">
    <name type="scientific">Naegleria gruberi</name>
    <name type="common">Amoeba</name>
    <dbReference type="NCBI Taxonomy" id="5762"/>
    <lineage>
        <taxon>Eukaryota</taxon>
        <taxon>Discoba</taxon>
        <taxon>Heterolobosea</taxon>
        <taxon>Tetramitia</taxon>
        <taxon>Eutetramitia</taxon>
        <taxon>Vahlkampfiidae</taxon>
        <taxon>Naegleria</taxon>
    </lineage>
</organism>
<dbReference type="SUPFAM" id="SSF56784">
    <property type="entry name" value="HAD-like"/>
    <property type="match status" value="1"/>
</dbReference>
<keyword evidence="4" id="KW-1185">Reference proteome</keyword>
<name>D2VFB6_NAEGR</name>
<dbReference type="Gene3D" id="3.40.50.1000">
    <property type="entry name" value="HAD superfamily/HAD-like"/>
    <property type="match status" value="1"/>
</dbReference>
<sequence length="658" mass="74662">MSASSSDLHNIAPTTKIADQKRLLIGNCIDVIAVKSRDESCSVKTTPFFVRFPKKSTVNQSVQVFVKSYDAKTDLTAEHYRSSTKRGQETLIATMTIESGFKIPFFDQKVFGGKISDMMKEMKKETKELSKDLGDELKPVEDDLKEQEKIQRWEQQIAEHADQDIESEDLDHDAPQLNIASILEEVKKENGLNSSPIEGEEFEYFQHATQEEMNEFYKHYNSLKTPKEKIKYLKEMTKKRRDEKQEEEEKLKKRDMLKHFAGEMALSMGFGSFSDSTTPSIHTSSTNSMHHDISSPVTPVSDDESSSPSTLTPETPTQKKGLKHRLSSFKQKLKKSNTPSTPSETNEEKSSRRERLKKKVLKNIHDELLYPHEWFIPAGSHLKAIETELNKFYEKGETKLTLIFKTKVLEQQLPEFSMFGSNIAKVAGAKQKESSGTNKEQLALGRLYLWKDTDKIIVSDIDGTITKSDLGGHVACRIGKDYVHKDITEAYSEIHQAGYKMLYLTARPITMSSSTRFFIERLQQKYSKNGKSVDLPEGAVFTAYNSGGNALVREIVLKRPDTFKIYMLDIVLKTFVPGLLSTTTEQRHEALKKVTPFYSGFGNRATDDVAMSQLGIAPERIFRINPAGKIVIYATGQSYQFHTELIPHLGSIFPKLKK</sequence>
<dbReference type="Proteomes" id="UP000006671">
    <property type="component" value="Unassembled WGS sequence"/>
</dbReference>
<evidence type="ECO:0000313" key="3">
    <source>
        <dbReference type="EMBL" id="EFC44431.1"/>
    </source>
</evidence>
<dbReference type="Pfam" id="PF08235">
    <property type="entry name" value="LNS2"/>
    <property type="match status" value="1"/>
</dbReference>
<dbReference type="RefSeq" id="XP_002677175.1">
    <property type="nucleotide sequence ID" value="XM_002677129.1"/>
</dbReference>
<proteinExistence type="predicted"/>
<feature type="compositionally biased region" description="Basic residues" evidence="1">
    <location>
        <begin position="320"/>
        <end position="335"/>
    </location>
</feature>